<dbReference type="InterPro" id="IPR000340">
    <property type="entry name" value="Dual-sp_phosphatase_cat-dom"/>
</dbReference>
<evidence type="ECO:0000256" key="1">
    <source>
        <dbReference type="SAM" id="Phobius"/>
    </source>
</evidence>
<dbReference type="PROSITE" id="PS50056">
    <property type="entry name" value="TYR_PHOSPHATASE_2"/>
    <property type="match status" value="1"/>
</dbReference>
<dbReference type="SUPFAM" id="SSF52799">
    <property type="entry name" value="(Phosphotyrosine protein) phosphatases II"/>
    <property type="match status" value="1"/>
</dbReference>
<dbReference type="CDD" id="cd14527">
    <property type="entry name" value="DSP_bac"/>
    <property type="match status" value="1"/>
</dbReference>
<name>A0AAV0NRH7_9ROSI</name>
<dbReference type="GO" id="GO:0016791">
    <property type="term" value="F:phosphatase activity"/>
    <property type="evidence" value="ECO:0007669"/>
    <property type="project" value="UniProtKB-ARBA"/>
</dbReference>
<dbReference type="PANTHER" id="PTHR47216">
    <property type="match status" value="1"/>
</dbReference>
<dbReference type="Pfam" id="PF00782">
    <property type="entry name" value="DSPc"/>
    <property type="match status" value="1"/>
</dbReference>
<dbReference type="InterPro" id="IPR000387">
    <property type="entry name" value="Tyr_Pase_dom"/>
</dbReference>
<evidence type="ECO:0000259" key="2">
    <source>
        <dbReference type="PROSITE" id="PS50056"/>
    </source>
</evidence>
<dbReference type="Gene3D" id="3.90.190.10">
    <property type="entry name" value="Protein tyrosine phosphatase superfamily"/>
    <property type="match status" value="1"/>
</dbReference>
<keyword evidence="1" id="KW-0472">Membrane</keyword>
<accession>A0AAV0NRH7</accession>
<dbReference type="AlphaFoldDB" id="A0AAV0NRH7"/>
<feature type="transmembrane region" description="Helical" evidence="1">
    <location>
        <begin position="6"/>
        <end position="21"/>
    </location>
</feature>
<reference evidence="3" key="1">
    <citation type="submission" date="2022-08" db="EMBL/GenBank/DDBJ databases">
        <authorList>
            <person name="Gutierrez-Valencia J."/>
        </authorList>
    </citation>
    <scope>NUCLEOTIDE SEQUENCE</scope>
</reference>
<evidence type="ECO:0000313" key="4">
    <source>
        <dbReference type="Proteomes" id="UP001154282"/>
    </source>
</evidence>
<dbReference type="PANTHER" id="PTHR47216:SF4">
    <property type="entry name" value="OS01G0859400 PROTEIN"/>
    <property type="match status" value="1"/>
</dbReference>
<comment type="caution">
    <text evidence="3">The sequence shown here is derived from an EMBL/GenBank/DDBJ whole genome shotgun (WGS) entry which is preliminary data.</text>
</comment>
<feature type="transmembrane region" description="Helical" evidence="1">
    <location>
        <begin position="67"/>
        <end position="85"/>
    </location>
</feature>
<keyword evidence="4" id="KW-1185">Reference proteome</keyword>
<sequence length="250" mass="27796">MGVGISVLMGLKSAVLFLFFVSMRSLGFALLSMPFLYSSMIAALVSVASHPSVDLPILLGKSTDGSFPIWAAIMFSPYLYLVRLFSLLRRSASGEDPYSEVSEGVYVGGWPYAADKLPPGNPAIIDCTCEFPRRPEFKGHSYLCIPTWDTRAPQPVDIESAVKWAVRKRAQNRPVFIHCAYGHGRSVAVMCALLVALGVVEDWKRAEKLIAEKRPYIRMNSLQRKSLEEWSKDRLSSVVNVGSMKQPNVY</sequence>
<organism evidence="3 4">
    <name type="scientific">Linum tenue</name>
    <dbReference type="NCBI Taxonomy" id="586396"/>
    <lineage>
        <taxon>Eukaryota</taxon>
        <taxon>Viridiplantae</taxon>
        <taxon>Streptophyta</taxon>
        <taxon>Embryophyta</taxon>
        <taxon>Tracheophyta</taxon>
        <taxon>Spermatophyta</taxon>
        <taxon>Magnoliopsida</taxon>
        <taxon>eudicotyledons</taxon>
        <taxon>Gunneridae</taxon>
        <taxon>Pentapetalae</taxon>
        <taxon>rosids</taxon>
        <taxon>fabids</taxon>
        <taxon>Malpighiales</taxon>
        <taxon>Linaceae</taxon>
        <taxon>Linum</taxon>
    </lineage>
</organism>
<dbReference type="EMBL" id="CAMGYJ010000008">
    <property type="protein sequence ID" value="CAI0461131.1"/>
    <property type="molecule type" value="Genomic_DNA"/>
</dbReference>
<feature type="transmembrane region" description="Helical" evidence="1">
    <location>
        <begin position="28"/>
        <end position="47"/>
    </location>
</feature>
<proteinExistence type="predicted"/>
<dbReference type="InterPro" id="IPR029021">
    <property type="entry name" value="Prot-tyrosine_phosphatase-like"/>
</dbReference>
<keyword evidence="1" id="KW-1133">Transmembrane helix</keyword>
<gene>
    <name evidence="3" type="ORF">LITE_LOCUS34802</name>
</gene>
<dbReference type="Proteomes" id="UP001154282">
    <property type="component" value="Unassembled WGS sequence"/>
</dbReference>
<dbReference type="InterPro" id="IPR020422">
    <property type="entry name" value="TYR_PHOSPHATASE_DUAL_dom"/>
</dbReference>
<keyword evidence="1" id="KW-0812">Transmembrane</keyword>
<dbReference type="SMART" id="SM00195">
    <property type="entry name" value="DSPc"/>
    <property type="match status" value="1"/>
</dbReference>
<feature type="domain" description="Tyrosine specific protein phosphatases" evidence="2">
    <location>
        <begin position="156"/>
        <end position="225"/>
    </location>
</feature>
<evidence type="ECO:0000313" key="3">
    <source>
        <dbReference type="EMBL" id="CAI0461131.1"/>
    </source>
</evidence>
<protein>
    <recommendedName>
        <fullName evidence="2">Tyrosine specific protein phosphatases domain-containing protein</fullName>
    </recommendedName>
</protein>